<reference evidence="1" key="1">
    <citation type="journal article" date="2021" name="PeerJ">
        <title>Extensive microbial diversity within the chicken gut microbiome revealed by metagenomics and culture.</title>
        <authorList>
            <person name="Gilroy R."/>
            <person name="Ravi A."/>
            <person name="Getino M."/>
            <person name="Pursley I."/>
            <person name="Horton D.L."/>
            <person name="Alikhan N.F."/>
            <person name="Baker D."/>
            <person name="Gharbi K."/>
            <person name="Hall N."/>
            <person name="Watson M."/>
            <person name="Adriaenssens E.M."/>
            <person name="Foster-Nyarko E."/>
            <person name="Jarju S."/>
            <person name="Secka A."/>
            <person name="Antonio M."/>
            <person name="Oren A."/>
            <person name="Chaudhuri R.R."/>
            <person name="La Ragione R."/>
            <person name="Hildebrand F."/>
            <person name="Pallen M.J."/>
        </authorList>
    </citation>
    <scope>NUCLEOTIDE SEQUENCE</scope>
    <source>
        <strain evidence="1">1719</strain>
    </source>
</reference>
<proteinExistence type="predicted"/>
<gene>
    <name evidence="1" type="ORF">H9853_11255</name>
</gene>
<reference evidence="1" key="2">
    <citation type="submission" date="2021-04" db="EMBL/GenBank/DDBJ databases">
        <authorList>
            <person name="Gilroy R."/>
        </authorList>
    </citation>
    <scope>NUCLEOTIDE SEQUENCE</scope>
    <source>
        <strain evidence="1">1719</strain>
    </source>
</reference>
<accession>A0A9D1WB38</accession>
<organism evidence="1 2">
    <name type="scientific">Candidatus Sphingobacterium stercoripullorum</name>
    <dbReference type="NCBI Taxonomy" id="2838759"/>
    <lineage>
        <taxon>Bacteria</taxon>
        <taxon>Pseudomonadati</taxon>
        <taxon>Bacteroidota</taxon>
        <taxon>Sphingobacteriia</taxon>
        <taxon>Sphingobacteriales</taxon>
        <taxon>Sphingobacteriaceae</taxon>
        <taxon>Sphingobacterium</taxon>
    </lineage>
</organism>
<name>A0A9D1WB38_9SPHI</name>
<protein>
    <submittedName>
        <fullName evidence="1">Uncharacterized protein</fullName>
    </submittedName>
</protein>
<comment type="caution">
    <text evidence="1">The sequence shown here is derived from an EMBL/GenBank/DDBJ whole genome shotgun (WGS) entry which is preliminary data.</text>
</comment>
<evidence type="ECO:0000313" key="2">
    <source>
        <dbReference type="Proteomes" id="UP000824156"/>
    </source>
</evidence>
<dbReference type="AlphaFoldDB" id="A0A9D1WB38"/>
<sequence length="174" mass="20297">MRYIFDLVHHFLTANSRHGTHSPFVYSLAEQVLYNKTNISNRNKQELPNSLNLPYNWLISRILKHWGMRSVLVVDSLNAFKIGYQKSKARKSAFYLPIEHATDQALSVCLAASPFSAVFIGRIYSSAITKRQWQHLKEHPSVSLSIDLFHFGILIQKDTKQVEHFKLRFPYFFK</sequence>
<dbReference type="EMBL" id="DXEZ01000318">
    <property type="protein sequence ID" value="HIX55587.1"/>
    <property type="molecule type" value="Genomic_DNA"/>
</dbReference>
<evidence type="ECO:0000313" key="1">
    <source>
        <dbReference type="EMBL" id="HIX55587.1"/>
    </source>
</evidence>
<dbReference type="Proteomes" id="UP000824156">
    <property type="component" value="Unassembled WGS sequence"/>
</dbReference>